<feature type="domain" description="PH" evidence="2">
    <location>
        <begin position="1144"/>
        <end position="1241"/>
    </location>
</feature>
<feature type="region of interest" description="Disordered" evidence="1">
    <location>
        <begin position="558"/>
        <end position="797"/>
    </location>
</feature>
<name>A0A6P8G4B0_CLUHA</name>
<dbReference type="Gene3D" id="2.30.42.10">
    <property type="match status" value="1"/>
</dbReference>
<dbReference type="InterPro" id="IPR001478">
    <property type="entry name" value="PDZ"/>
</dbReference>
<feature type="region of interest" description="Disordered" evidence="1">
    <location>
        <begin position="1"/>
        <end position="110"/>
    </location>
</feature>
<dbReference type="PANTHER" id="PTHR12752">
    <property type="entry name" value="PHOSPHOINOSITOL 3-PHOSPHATE-BINDING PROTEIN"/>
    <property type="match status" value="1"/>
</dbReference>
<feature type="compositionally biased region" description="Basic residues" evidence="1">
    <location>
        <begin position="1"/>
        <end position="12"/>
    </location>
</feature>
<feature type="compositionally biased region" description="Polar residues" evidence="1">
    <location>
        <begin position="309"/>
        <end position="319"/>
    </location>
</feature>
<proteinExistence type="predicted"/>
<dbReference type="PROSITE" id="PS50106">
    <property type="entry name" value="PDZ"/>
    <property type="match status" value="1"/>
</dbReference>
<dbReference type="PANTHER" id="PTHR12752:SF2">
    <property type="entry name" value="PDZ AND PLECKSTRIN HOMOLOGY DOMAINS 1"/>
    <property type="match status" value="1"/>
</dbReference>
<gene>
    <name evidence="5 6" type="primary">pdzph1</name>
</gene>
<protein>
    <submittedName>
        <fullName evidence="5 6">Uncharacterized protein pdzph1</fullName>
    </submittedName>
</protein>
<feature type="compositionally biased region" description="Basic and acidic residues" evidence="1">
    <location>
        <begin position="767"/>
        <end position="787"/>
    </location>
</feature>
<dbReference type="KEGG" id="char:116222933"/>
<evidence type="ECO:0000313" key="6">
    <source>
        <dbReference type="RefSeq" id="XP_031434084.1"/>
    </source>
</evidence>
<evidence type="ECO:0000313" key="5">
    <source>
        <dbReference type="RefSeq" id="XP_031434083.1"/>
    </source>
</evidence>
<sequence>MSRRRRKSRRKSSSGSKQSISTYNFQKNTKGPIDDVGLKDEQTEKGEADSLHKENCLCKSDTDEENDTQNPCTEERFGEDSSVGCFKGNAKSQADSLSDDKTSQQDQGVRITTSVTVDDLEQKTSQVVFQRSHGSGTLGSANGTIAVTTTKLKGIHANMRIEIREILQLDDSDYKTTLVLHSQKVKDTEASSESQCYGFHIPNNEHFTYSHPRNQRATLNDSKTGKPLDNVSCEFSVVEMSKEGADMLRHPVPTTCYCEDTDCYQRCCQDRCYGYGHFNHGDTDFTLVDGSSSLSTYPMDVWPLKKRSSPANSINSETQLDVPPPEEFADKGCKDGVNNLTENVAACHISTYDEVDDPGESASVMMCGASSFKGDSTRHESMDWVRSDDMSFENESELDAEELFTWPDTPMSRSSFTKNFIYKHKRKSCMRNNSIAILESSTPPAGYLNMPKRRKTFPAVLDQSSDHQDDIPCRESFSSGTLSPFFMQSLPREGERSGRFYLEDDSFSPIFTESRKSSEASGLLSSSPVRAYNISSPKHSLASEWDAGVCDREAQELSVVEEADPESAGGSAQEQSEITESGFEEEIVDVERNAEDLSPTRSVPSKDPFIHITPPSPRSSRESNINGSHKVERSKEYESDVEPQVQGKESAGEAQPKSRQGSVTTVMRVGSEQRMLRSHSTDSTTSEKNHRDVTGTVSEAPCLHPILDAGQMEEDGGTAVAGEMAPQTQLTESSTSIQSLSPQSFEVTDPQSDSNHSLRSPNTSQDTDTKEEAAPDKQREKYYEIKPKNKRSFHTLQRPVMQPADTVRRHSCSKISSEIKERLKLPSDLLHKDPEEAPDHWARRRKLFKESRQSSAGASSIASNITDESDMLSEEARPVEVTAQDIEDRGFYTETFHCASWIYRGDDASPSESPRCLSKRTKPVTIRERTIKITKGFGEYPWGFRIQFSKPIVVTEVDTNGAAEEAGLLVGDYVHAVNGKDVTSAPHSEAADLARQGPDLLTLVIGSDIGRVPNTPRPACRGYLHKRTQSSLIRGWRRRWFVLRHDCCLYYFRHKRDEGKSQALSRVQLEGAEVEADPSLGKPFVFRCAPGSGGRVYHFCTTSNQDMKRWLEALSQAVHPVPQNHVWVDVTRHNASLPALAVKTPECLGLLHQLDRTKDVWVQNYCILKDGCLYFYASIRSTNALGGIYLQGYSVREQPIGPKRSSIELRPPSEEFKTFQLCAENVTENKRWILAIRASISKWVPLHQAIQAYMSKPPEETRM</sequence>
<dbReference type="OrthoDB" id="2157866at2759"/>
<dbReference type="AlphaFoldDB" id="A0A6P8G4B0"/>
<dbReference type="PROSITE" id="PS50003">
    <property type="entry name" value="PH_DOMAIN"/>
    <property type="match status" value="2"/>
</dbReference>
<organism evidence="4 6">
    <name type="scientific">Clupea harengus</name>
    <name type="common">Atlantic herring</name>
    <dbReference type="NCBI Taxonomy" id="7950"/>
    <lineage>
        <taxon>Eukaryota</taxon>
        <taxon>Metazoa</taxon>
        <taxon>Chordata</taxon>
        <taxon>Craniata</taxon>
        <taxon>Vertebrata</taxon>
        <taxon>Euteleostomi</taxon>
        <taxon>Actinopterygii</taxon>
        <taxon>Neopterygii</taxon>
        <taxon>Teleostei</taxon>
        <taxon>Clupei</taxon>
        <taxon>Clupeiformes</taxon>
        <taxon>Clupeoidei</taxon>
        <taxon>Clupeidae</taxon>
        <taxon>Clupea</taxon>
    </lineage>
</organism>
<evidence type="ECO:0000259" key="3">
    <source>
        <dbReference type="PROSITE" id="PS50106"/>
    </source>
</evidence>
<feature type="domain" description="PDZ" evidence="3">
    <location>
        <begin position="930"/>
        <end position="1005"/>
    </location>
</feature>
<accession>A0A6P8G4B0</accession>
<dbReference type="CDD" id="cd00136">
    <property type="entry name" value="PDZ_canonical"/>
    <property type="match status" value="1"/>
</dbReference>
<evidence type="ECO:0000313" key="4">
    <source>
        <dbReference type="Proteomes" id="UP000515152"/>
    </source>
</evidence>
<feature type="domain" description="PH" evidence="2">
    <location>
        <begin position="1017"/>
        <end position="1119"/>
    </location>
</feature>
<feature type="compositionally biased region" description="Polar residues" evidence="1">
    <location>
        <begin position="570"/>
        <end position="579"/>
    </location>
</feature>
<dbReference type="RefSeq" id="XP_031434084.1">
    <property type="nucleotide sequence ID" value="XM_031578224.2"/>
</dbReference>
<dbReference type="GeneID" id="116222933"/>
<dbReference type="InterPro" id="IPR011993">
    <property type="entry name" value="PH-like_dom_sf"/>
</dbReference>
<keyword evidence="4" id="KW-1185">Reference proteome</keyword>
<feature type="compositionally biased region" description="Low complexity" evidence="1">
    <location>
        <begin position="727"/>
        <end position="744"/>
    </location>
</feature>
<feature type="compositionally biased region" description="Low complexity" evidence="1">
    <location>
        <begin position="853"/>
        <end position="863"/>
    </location>
</feature>
<dbReference type="InterPro" id="IPR001849">
    <property type="entry name" value="PH_domain"/>
</dbReference>
<dbReference type="Pfam" id="PF00595">
    <property type="entry name" value="PDZ"/>
    <property type="match status" value="1"/>
</dbReference>
<dbReference type="SMART" id="SM00233">
    <property type="entry name" value="PH"/>
    <property type="match status" value="2"/>
</dbReference>
<feature type="region of interest" description="Disordered" evidence="1">
    <location>
        <begin position="308"/>
        <end position="327"/>
    </location>
</feature>
<dbReference type="CTD" id="69239"/>
<dbReference type="RefSeq" id="XP_031434083.1">
    <property type="nucleotide sequence ID" value="XM_031578223.2"/>
</dbReference>
<dbReference type="Gene3D" id="2.30.29.30">
    <property type="entry name" value="Pleckstrin-homology domain (PH domain)/Phosphotyrosine-binding domain (PTB)"/>
    <property type="match status" value="2"/>
</dbReference>
<dbReference type="InterPro" id="IPR036034">
    <property type="entry name" value="PDZ_sf"/>
</dbReference>
<feature type="compositionally biased region" description="Basic and acidic residues" evidence="1">
    <location>
        <begin position="629"/>
        <end position="638"/>
    </location>
</feature>
<reference evidence="5 6" key="1">
    <citation type="submission" date="2025-04" db="UniProtKB">
        <authorList>
            <consortium name="RefSeq"/>
        </authorList>
    </citation>
    <scope>IDENTIFICATION</scope>
</reference>
<dbReference type="SMART" id="SM00228">
    <property type="entry name" value="PDZ"/>
    <property type="match status" value="1"/>
</dbReference>
<dbReference type="Proteomes" id="UP000515152">
    <property type="component" value="Chromosome 12"/>
</dbReference>
<evidence type="ECO:0000256" key="1">
    <source>
        <dbReference type="SAM" id="MobiDB-lite"/>
    </source>
</evidence>
<feature type="compositionally biased region" description="Basic and acidic residues" evidence="1">
    <location>
        <begin position="32"/>
        <end position="56"/>
    </location>
</feature>
<feature type="region of interest" description="Disordered" evidence="1">
    <location>
        <begin position="847"/>
        <end position="880"/>
    </location>
</feature>
<evidence type="ECO:0000259" key="2">
    <source>
        <dbReference type="PROSITE" id="PS50003"/>
    </source>
</evidence>
<feature type="compositionally biased region" description="Polar residues" evidence="1">
    <location>
        <begin position="745"/>
        <end position="766"/>
    </location>
</feature>
<dbReference type="Pfam" id="PF00169">
    <property type="entry name" value="PH"/>
    <property type="match status" value="2"/>
</dbReference>
<dbReference type="SUPFAM" id="SSF50729">
    <property type="entry name" value="PH domain-like"/>
    <property type="match status" value="2"/>
</dbReference>
<feature type="compositionally biased region" description="Polar residues" evidence="1">
    <location>
        <begin position="18"/>
        <end position="29"/>
    </location>
</feature>
<dbReference type="SUPFAM" id="SSF50156">
    <property type="entry name" value="PDZ domain-like"/>
    <property type="match status" value="1"/>
</dbReference>